<proteinExistence type="predicted"/>
<sequence>LERSKKKPNFSKMIDLAARAHFYKECLDEVERIKKEVL</sequence>
<gene>
    <name evidence="1" type="ORF">S03H2_47695</name>
</gene>
<comment type="caution">
    <text evidence="1">The sequence shown here is derived from an EMBL/GenBank/DDBJ whole genome shotgun (WGS) entry which is preliminary data.</text>
</comment>
<protein>
    <submittedName>
        <fullName evidence="1">Uncharacterized protein</fullName>
    </submittedName>
</protein>
<dbReference type="EMBL" id="BARU01030024">
    <property type="protein sequence ID" value="GAH73707.1"/>
    <property type="molecule type" value="Genomic_DNA"/>
</dbReference>
<dbReference type="AlphaFoldDB" id="X1HW68"/>
<organism evidence="1">
    <name type="scientific">marine sediment metagenome</name>
    <dbReference type="NCBI Taxonomy" id="412755"/>
    <lineage>
        <taxon>unclassified sequences</taxon>
        <taxon>metagenomes</taxon>
        <taxon>ecological metagenomes</taxon>
    </lineage>
</organism>
<name>X1HW68_9ZZZZ</name>
<reference evidence="1" key="1">
    <citation type="journal article" date="2014" name="Front. Microbiol.">
        <title>High frequency of phylogenetically diverse reductive dehalogenase-homologous genes in deep subseafloor sedimentary metagenomes.</title>
        <authorList>
            <person name="Kawai M."/>
            <person name="Futagami T."/>
            <person name="Toyoda A."/>
            <person name="Takaki Y."/>
            <person name="Nishi S."/>
            <person name="Hori S."/>
            <person name="Arai W."/>
            <person name="Tsubouchi T."/>
            <person name="Morono Y."/>
            <person name="Uchiyama I."/>
            <person name="Ito T."/>
            <person name="Fujiyama A."/>
            <person name="Inagaki F."/>
            <person name="Takami H."/>
        </authorList>
    </citation>
    <scope>NUCLEOTIDE SEQUENCE</scope>
    <source>
        <strain evidence="1">Expedition CK06-06</strain>
    </source>
</reference>
<evidence type="ECO:0000313" key="1">
    <source>
        <dbReference type="EMBL" id="GAH73707.1"/>
    </source>
</evidence>
<accession>X1HW68</accession>
<feature type="non-terminal residue" evidence="1">
    <location>
        <position position="1"/>
    </location>
</feature>